<dbReference type="EMBL" id="BRZM01000011">
    <property type="protein sequence ID" value="GLD51641.1"/>
    <property type="molecule type" value="Genomic_DNA"/>
</dbReference>
<name>A0AAD3MDA0_LATJO</name>
<evidence type="ECO:0000313" key="2">
    <source>
        <dbReference type="EMBL" id="GLD51641.1"/>
    </source>
</evidence>
<feature type="region of interest" description="Disordered" evidence="1">
    <location>
        <begin position="40"/>
        <end position="90"/>
    </location>
</feature>
<evidence type="ECO:0000256" key="1">
    <source>
        <dbReference type="SAM" id="MobiDB-lite"/>
    </source>
</evidence>
<dbReference type="GO" id="GO:0005840">
    <property type="term" value="C:ribosome"/>
    <property type="evidence" value="ECO:0007669"/>
    <property type="project" value="UniProtKB-KW"/>
</dbReference>
<keyword evidence="3" id="KW-1185">Reference proteome</keyword>
<evidence type="ECO:0000313" key="3">
    <source>
        <dbReference type="Proteomes" id="UP001279410"/>
    </source>
</evidence>
<keyword evidence="2" id="KW-0689">Ribosomal protein</keyword>
<keyword evidence="2" id="KW-0687">Ribonucleoprotein</keyword>
<dbReference type="Proteomes" id="UP001279410">
    <property type="component" value="Unassembled WGS sequence"/>
</dbReference>
<proteinExistence type="predicted"/>
<feature type="compositionally biased region" description="Polar residues" evidence="1">
    <location>
        <begin position="79"/>
        <end position="90"/>
    </location>
</feature>
<sequence>MTRIYQKEAAAAATVATAILHSSHKQSILDAGRVLARYRGAEPKDAIPRPTIPKQLPPPIHSTARHGTTQGWKRRRQHGNVSSTKPTHRH</sequence>
<comment type="caution">
    <text evidence="2">The sequence shown here is derived from an EMBL/GenBank/DDBJ whole genome shotgun (WGS) entry which is preliminary data.</text>
</comment>
<dbReference type="AlphaFoldDB" id="A0AAD3MDA0"/>
<accession>A0AAD3MDA0</accession>
<reference evidence="2" key="1">
    <citation type="submission" date="2022-08" db="EMBL/GenBank/DDBJ databases">
        <title>Genome sequencing of akame (Lates japonicus).</title>
        <authorList>
            <person name="Hashiguchi Y."/>
            <person name="Takahashi H."/>
        </authorList>
    </citation>
    <scope>NUCLEOTIDE SEQUENCE</scope>
    <source>
        <strain evidence="2">Kochi</strain>
    </source>
</reference>
<gene>
    <name evidence="2" type="ORF">AKAME5_000465800</name>
</gene>
<protein>
    <submittedName>
        <fullName evidence="2">60S ribosomal protein L7a</fullName>
    </submittedName>
</protein>
<organism evidence="2 3">
    <name type="scientific">Lates japonicus</name>
    <name type="common">Japanese lates</name>
    <dbReference type="NCBI Taxonomy" id="270547"/>
    <lineage>
        <taxon>Eukaryota</taxon>
        <taxon>Metazoa</taxon>
        <taxon>Chordata</taxon>
        <taxon>Craniata</taxon>
        <taxon>Vertebrata</taxon>
        <taxon>Euteleostomi</taxon>
        <taxon>Actinopterygii</taxon>
        <taxon>Neopterygii</taxon>
        <taxon>Teleostei</taxon>
        <taxon>Neoteleostei</taxon>
        <taxon>Acanthomorphata</taxon>
        <taxon>Carangaria</taxon>
        <taxon>Carangaria incertae sedis</taxon>
        <taxon>Centropomidae</taxon>
        <taxon>Lates</taxon>
    </lineage>
</organism>